<dbReference type="EMBL" id="JBGUAW010000005">
    <property type="protein sequence ID" value="MFA9460924.1"/>
    <property type="molecule type" value="Genomic_DNA"/>
</dbReference>
<dbReference type="PANTHER" id="PTHR30126">
    <property type="entry name" value="HTH-TYPE TRANSCRIPTIONAL REGULATOR"/>
    <property type="match status" value="1"/>
</dbReference>
<dbReference type="InterPro" id="IPR036390">
    <property type="entry name" value="WH_DNA-bd_sf"/>
</dbReference>
<dbReference type="Proteomes" id="UP001575181">
    <property type="component" value="Unassembled WGS sequence"/>
</dbReference>
<accession>A0ABV4TUX8</accession>
<comment type="caution">
    <text evidence="6">The sequence shown here is derived from an EMBL/GenBank/DDBJ whole genome shotgun (WGS) entry which is preliminary data.</text>
</comment>
<sequence>MTLRQLQFFREVVRTGFNVTAAAERLFTSQPGISKQLRLLEEELGLPLFARSGRQLSHLTPAGEAVLAYAERALREITNIKQVATEYREPGQGTLTLATTHTQARYALPETIRRFRELHPEVRFRLHQGTPQQIAGMLVRRETDLAIATESLHLFEGLVLLPCYLWNRCLVVPPGHPLTEERPVTLERLAAFPLVTYVFGLTGQSRVSAAFEEQGLEPEVVLAATDAEVIKTYVRAGMGVGIVARMALESPQDDDLVALDAGHLFDPSITSIAFRSEEPLRGFTREFIRIFAPHLTAEVLDRAERAEDPETLQGLFNELVAVTELP</sequence>
<dbReference type="InterPro" id="IPR037423">
    <property type="entry name" value="CysB_PBP2"/>
</dbReference>
<keyword evidence="2" id="KW-0805">Transcription regulation</keyword>
<keyword evidence="7" id="KW-1185">Reference proteome</keyword>
<dbReference type="Gene3D" id="3.40.190.10">
    <property type="entry name" value="Periplasmic binding protein-like II"/>
    <property type="match status" value="2"/>
</dbReference>
<name>A0ABV4TUX8_9GAMM</name>
<dbReference type="RefSeq" id="WP_373655708.1">
    <property type="nucleotide sequence ID" value="NZ_JBGUAW010000005.1"/>
</dbReference>
<dbReference type="Gene3D" id="1.10.10.10">
    <property type="entry name" value="Winged helix-like DNA-binding domain superfamily/Winged helix DNA-binding domain"/>
    <property type="match status" value="1"/>
</dbReference>
<keyword evidence="3" id="KW-0238">DNA-binding</keyword>
<dbReference type="Pfam" id="PF00126">
    <property type="entry name" value="HTH_1"/>
    <property type="match status" value="1"/>
</dbReference>
<comment type="similarity">
    <text evidence="1">Belongs to the LysR transcriptional regulatory family.</text>
</comment>
<dbReference type="PANTHER" id="PTHR30126:SF6">
    <property type="entry name" value="HTH-TYPE TRANSCRIPTIONAL REGULATOR CYSB-RELATED"/>
    <property type="match status" value="1"/>
</dbReference>
<evidence type="ECO:0000256" key="1">
    <source>
        <dbReference type="ARBA" id="ARBA00009437"/>
    </source>
</evidence>
<dbReference type="SUPFAM" id="SSF53850">
    <property type="entry name" value="Periplasmic binding protein-like II"/>
    <property type="match status" value="1"/>
</dbReference>
<organism evidence="6 7">
    <name type="scientific">Thiohalorhabdus methylotrophus</name>
    <dbReference type="NCBI Taxonomy" id="3242694"/>
    <lineage>
        <taxon>Bacteria</taxon>
        <taxon>Pseudomonadati</taxon>
        <taxon>Pseudomonadota</taxon>
        <taxon>Gammaproteobacteria</taxon>
        <taxon>Thiohalorhabdales</taxon>
        <taxon>Thiohalorhabdaceae</taxon>
        <taxon>Thiohalorhabdus</taxon>
    </lineage>
</organism>
<dbReference type="InterPro" id="IPR000847">
    <property type="entry name" value="LysR_HTH_N"/>
</dbReference>
<dbReference type="PROSITE" id="PS50931">
    <property type="entry name" value="HTH_LYSR"/>
    <property type="match status" value="1"/>
</dbReference>
<dbReference type="NCBIfam" id="NF009326">
    <property type="entry name" value="PRK12681.1"/>
    <property type="match status" value="1"/>
</dbReference>
<evidence type="ECO:0000313" key="7">
    <source>
        <dbReference type="Proteomes" id="UP001575181"/>
    </source>
</evidence>
<evidence type="ECO:0000256" key="3">
    <source>
        <dbReference type="ARBA" id="ARBA00023125"/>
    </source>
</evidence>
<protein>
    <submittedName>
        <fullName evidence="6">HTH-type transcriptional regulator CysB</fullName>
    </submittedName>
</protein>
<reference evidence="6 7" key="1">
    <citation type="submission" date="2024-08" db="EMBL/GenBank/DDBJ databases">
        <title>Whole-genome sequencing of halo(alkali)philic microorganisms from hypersaline lakes.</title>
        <authorList>
            <person name="Sorokin D.Y."/>
            <person name="Merkel A.Y."/>
            <person name="Messina E."/>
            <person name="Yakimov M."/>
        </authorList>
    </citation>
    <scope>NUCLEOTIDE SEQUENCE [LARGE SCALE GENOMIC DNA]</scope>
    <source>
        <strain evidence="6 7">Cl-TMA</strain>
    </source>
</reference>
<evidence type="ECO:0000259" key="5">
    <source>
        <dbReference type="PROSITE" id="PS50931"/>
    </source>
</evidence>
<evidence type="ECO:0000256" key="2">
    <source>
        <dbReference type="ARBA" id="ARBA00023015"/>
    </source>
</evidence>
<dbReference type="Pfam" id="PF03466">
    <property type="entry name" value="LysR_substrate"/>
    <property type="match status" value="1"/>
</dbReference>
<dbReference type="InterPro" id="IPR036388">
    <property type="entry name" value="WH-like_DNA-bd_sf"/>
</dbReference>
<gene>
    <name evidence="6" type="primary">cysB</name>
    <name evidence="6" type="ORF">ACERLL_08810</name>
</gene>
<dbReference type="PRINTS" id="PR00039">
    <property type="entry name" value="HTHLYSR"/>
</dbReference>
<feature type="domain" description="HTH lysR-type" evidence="5">
    <location>
        <begin position="1"/>
        <end position="59"/>
    </location>
</feature>
<dbReference type="SUPFAM" id="SSF46785">
    <property type="entry name" value="Winged helix' DNA-binding domain"/>
    <property type="match status" value="1"/>
</dbReference>
<evidence type="ECO:0000313" key="6">
    <source>
        <dbReference type="EMBL" id="MFA9460924.1"/>
    </source>
</evidence>
<dbReference type="InterPro" id="IPR005119">
    <property type="entry name" value="LysR_subst-bd"/>
</dbReference>
<proteinExistence type="inferred from homology"/>
<keyword evidence="4" id="KW-0804">Transcription</keyword>
<dbReference type="CDD" id="cd08413">
    <property type="entry name" value="PBP2_CysB_like"/>
    <property type="match status" value="1"/>
</dbReference>
<evidence type="ECO:0000256" key="4">
    <source>
        <dbReference type="ARBA" id="ARBA00023163"/>
    </source>
</evidence>